<evidence type="ECO:0000313" key="4">
    <source>
        <dbReference type="Proteomes" id="UP000315295"/>
    </source>
</evidence>
<evidence type="ECO:0000313" key="3">
    <source>
        <dbReference type="EMBL" id="TQD90979.1"/>
    </source>
</evidence>
<dbReference type="STRING" id="106549.A0A540LXC8"/>
<keyword evidence="2" id="KW-0732">Signal</keyword>
<keyword evidence="4" id="KW-1185">Reference proteome</keyword>
<organism evidence="3 4">
    <name type="scientific">Malus baccata</name>
    <name type="common">Siberian crab apple</name>
    <name type="synonym">Pyrus baccata</name>
    <dbReference type="NCBI Taxonomy" id="106549"/>
    <lineage>
        <taxon>Eukaryota</taxon>
        <taxon>Viridiplantae</taxon>
        <taxon>Streptophyta</taxon>
        <taxon>Embryophyta</taxon>
        <taxon>Tracheophyta</taxon>
        <taxon>Spermatophyta</taxon>
        <taxon>Magnoliopsida</taxon>
        <taxon>eudicotyledons</taxon>
        <taxon>Gunneridae</taxon>
        <taxon>Pentapetalae</taxon>
        <taxon>rosids</taxon>
        <taxon>fabids</taxon>
        <taxon>Rosales</taxon>
        <taxon>Rosaceae</taxon>
        <taxon>Amygdaloideae</taxon>
        <taxon>Maleae</taxon>
        <taxon>Malus</taxon>
    </lineage>
</organism>
<protein>
    <submittedName>
        <fullName evidence="3">Uncharacterized protein</fullName>
    </submittedName>
</protein>
<feature type="region of interest" description="Disordered" evidence="1">
    <location>
        <begin position="54"/>
        <end position="86"/>
    </location>
</feature>
<evidence type="ECO:0000256" key="1">
    <source>
        <dbReference type="SAM" id="MobiDB-lite"/>
    </source>
</evidence>
<sequence>MASPPHQTLVIMLLICSLASVTATTSDDHQPLVSKEVDAGIKCGTCPCVNPCEQQQLSPPPPPPPPPPKTPTTTQDCNPNPSQYVPVAPPPPRFVYVTGLPGDLPPPPPRFVYVTGLPGDVYQYQTDAYAYYSAAPRHHYSMGLLLLLVCAEVIMAFEGL</sequence>
<dbReference type="EMBL" id="VIEB01000436">
    <property type="protein sequence ID" value="TQD90979.1"/>
    <property type="molecule type" value="Genomic_DNA"/>
</dbReference>
<feature type="compositionally biased region" description="Low complexity" evidence="1">
    <location>
        <begin position="71"/>
        <end position="86"/>
    </location>
</feature>
<dbReference type="AlphaFoldDB" id="A0A540LXC8"/>
<accession>A0A540LXC8</accession>
<reference evidence="3 4" key="1">
    <citation type="journal article" date="2019" name="G3 (Bethesda)">
        <title>Sequencing of a Wild Apple (Malus baccata) Genome Unravels the Differences Between Cultivated and Wild Apple Species Regarding Disease Resistance and Cold Tolerance.</title>
        <authorList>
            <person name="Chen X."/>
        </authorList>
    </citation>
    <scope>NUCLEOTIDE SEQUENCE [LARGE SCALE GENOMIC DNA]</scope>
    <source>
        <strain evidence="4">cv. Shandingzi</strain>
        <tissue evidence="3">Leaves</tissue>
    </source>
</reference>
<dbReference type="Proteomes" id="UP000315295">
    <property type="component" value="Unassembled WGS sequence"/>
</dbReference>
<feature type="signal peptide" evidence="2">
    <location>
        <begin position="1"/>
        <end position="23"/>
    </location>
</feature>
<feature type="compositionally biased region" description="Pro residues" evidence="1">
    <location>
        <begin position="58"/>
        <end position="70"/>
    </location>
</feature>
<comment type="caution">
    <text evidence="3">The sequence shown here is derived from an EMBL/GenBank/DDBJ whole genome shotgun (WGS) entry which is preliminary data.</text>
</comment>
<proteinExistence type="predicted"/>
<name>A0A540LXC8_MALBA</name>
<feature type="chain" id="PRO_5021935573" evidence="2">
    <location>
        <begin position="24"/>
        <end position="160"/>
    </location>
</feature>
<dbReference type="PANTHER" id="PTHR35094">
    <property type="entry name" value="LEUCINE-RICH REPEAT EXTENSIN-LIKE PROTEIN 2"/>
    <property type="match status" value="1"/>
</dbReference>
<evidence type="ECO:0000256" key="2">
    <source>
        <dbReference type="SAM" id="SignalP"/>
    </source>
</evidence>
<gene>
    <name evidence="3" type="ORF">C1H46_023417</name>
</gene>
<dbReference type="PANTHER" id="PTHR35094:SF7">
    <property type="entry name" value="LEUCINE-RICH REPEAT EXTENSIN-LIKE PROTEIN 2"/>
    <property type="match status" value="1"/>
</dbReference>